<feature type="compositionally biased region" description="Basic and acidic residues" evidence="1">
    <location>
        <begin position="112"/>
        <end position="124"/>
    </location>
</feature>
<evidence type="ECO:0000313" key="2">
    <source>
        <dbReference type="EMBL" id="ELW52812.1"/>
    </source>
</evidence>
<evidence type="ECO:0000313" key="3">
    <source>
        <dbReference type="Proteomes" id="UP000011518"/>
    </source>
</evidence>
<dbReference type="InParanoid" id="L9JUE6"/>
<keyword evidence="3" id="KW-1185">Reference proteome</keyword>
<feature type="region of interest" description="Disordered" evidence="1">
    <location>
        <begin position="111"/>
        <end position="152"/>
    </location>
</feature>
<sequence>MGVLTAVGVFTPRRQGEWQVHEGGRVFCFLWDPGCVDRCGLEKALDLYFPVQVGSRALLSLWLSLFLKNIRSQFLGVCANFSRLAGSEELTGVWPGAARLIPLVAPSVLPAGHRERPNGEERAQEGGQLHLPPSQSHSRRSAAPTDRHGDRT</sequence>
<reference evidence="3" key="2">
    <citation type="journal article" date="2013" name="Nat. Commun.">
        <title>Genome of the Chinese tree shrew.</title>
        <authorList>
            <person name="Fan Y."/>
            <person name="Huang Z.Y."/>
            <person name="Cao C.C."/>
            <person name="Chen C.S."/>
            <person name="Chen Y.X."/>
            <person name="Fan D.D."/>
            <person name="He J."/>
            <person name="Hou H.L."/>
            <person name="Hu L."/>
            <person name="Hu X.T."/>
            <person name="Jiang X.T."/>
            <person name="Lai R."/>
            <person name="Lang Y.S."/>
            <person name="Liang B."/>
            <person name="Liao S.G."/>
            <person name="Mu D."/>
            <person name="Ma Y.Y."/>
            <person name="Niu Y.Y."/>
            <person name="Sun X.Q."/>
            <person name="Xia J.Q."/>
            <person name="Xiao J."/>
            <person name="Xiong Z.Q."/>
            <person name="Xu L."/>
            <person name="Yang L."/>
            <person name="Zhang Y."/>
            <person name="Zhao W."/>
            <person name="Zhao X.D."/>
            <person name="Zheng Y.T."/>
            <person name="Zhou J.M."/>
            <person name="Zhu Y.B."/>
            <person name="Zhang G.J."/>
            <person name="Wang J."/>
            <person name="Yao Y.G."/>
        </authorList>
    </citation>
    <scope>NUCLEOTIDE SEQUENCE [LARGE SCALE GENOMIC DNA]</scope>
</reference>
<dbReference type="AlphaFoldDB" id="L9JUE6"/>
<protein>
    <submittedName>
        <fullName evidence="2">Uncharacterized protein</fullName>
    </submittedName>
</protein>
<evidence type="ECO:0000256" key="1">
    <source>
        <dbReference type="SAM" id="MobiDB-lite"/>
    </source>
</evidence>
<dbReference type="EMBL" id="KB320953">
    <property type="protein sequence ID" value="ELW52812.1"/>
    <property type="molecule type" value="Genomic_DNA"/>
</dbReference>
<dbReference type="Proteomes" id="UP000011518">
    <property type="component" value="Unassembled WGS sequence"/>
</dbReference>
<accession>L9JUE6</accession>
<reference evidence="3" key="1">
    <citation type="submission" date="2012-07" db="EMBL/GenBank/DDBJ databases">
        <title>Genome of the Chinese tree shrew, a rising model animal genetically related to primates.</title>
        <authorList>
            <person name="Zhang G."/>
            <person name="Fan Y."/>
            <person name="Yao Y."/>
            <person name="Huang Z."/>
        </authorList>
    </citation>
    <scope>NUCLEOTIDE SEQUENCE [LARGE SCALE GENOMIC DNA]</scope>
</reference>
<proteinExistence type="predicted"/>
<organism evidence="2 3">
    <name type="scientific">Tupaia chinensis</name>
    <name type="common">Chinese tree shrew</name>
    <name type="synonym">Tupaia belangeri chinensis</name>
    <dbReference type="NCBI Taxonomy" id="246437"/>
    <lineage>
        <taxon>Eukaryota</taxon>
        <taxon>Metazoa</taxon>
        <taxon>Chordata</taxon>
        <taxon>Craniata</taxon>
        <taxon>Vertebrata</taxon>
        <taxon>Euteleostomi</taxon>
        <taxon>Mammalia</taxon>
        <taxon>Eutheria</taxon>
        <taxon>Euarchontoglires</taxon>
        <taxon>Scandentia</taxon>
        <taxon>Tupaiidae</taxon>
        <taxon>Tupaia</taxon>
    </lineage>
</organism>
<gene>
    <name evidence="2" type="ORF">TREES_T100017980</name>
</gene>
<name>L9JUE6_TUPCH</name>